<keyword evidence="4" id="KW-0964">Secreted</keyword>
<dbReference type="InterPro" id="IPR039809">
    <property type="entry name" value="Chemokine_b/g/d"/>
</dbReference>
<comment type="subcellular location">
    <subcellularLocation>
        <location evidence="1">Secreted</location>
    </subcellularLocation>
</comment>
<sequence>MKAANLTLLLLIICGATVMFSEGRIGGTTERCLCQGAKLQKRVKPALVDKLEIFFPSASCSFTDIIITLKNGRKFCLDPNKKQGKAFL</sequence>
<dbReference type="InterPro" id="IPR033899">
    <property type="entry name" value="CXC_Chemokine_domain"/>
</dbReference>
<evidence type="ECO:0000256" key="1">
    <source>
        <dbReference type="ARBA" id="ARBA00004613"/>
    </source>
</evidence>
<dbReference type="GO" id="GO:0005615">
    <property type="term" value="C:extracellular space"/>
    <property type="evidence" value="ECO:0007669"/>
    <property type="project" value="UniProtKB-KW"/>
</dbReference>
<name>A0A8J4X8F8_CLAMG</name>
<keyword evidence="8" id="KW-1185">Reference proteome</keyword>
<feature type="domain" description="Chemokine interleukin-8-like" evidence="6">
    <location>
        <begin position="29"/>
        <end position="88"/>
    </location>
</feature>
<evidence type="ECO:0000256" key="2">
    <source>
        <dbReference type="ARBA" id="ARBA00010665"/>
    </source>
</evidence>
<reference evidence="7" key="1">
    <citation type="submission" date="2020-07" db="EMBL/GenBank/DDBJ databases">
        <title>Clarias magur genome sequencing, assembly and annotation.</title>
        <authorList>
            <person name="Kushwaha B."/>
            <person name="Kumar R."/>
            <person name="Das P."/>
            <person name="Joshi C.G."/>
            <person name="Kumar D."/>
            <person name="Nagpure N.S."/>
            <person name="Pandey M."/>
            <person name="Agarwal S."/>
            <person name="Srivastava S."/>
            <person name="Singh M."/>
            <person name="Sahoo L."/>
            <person name="Jayasankar P."/>
            <person name="Meher P.K."/>
            <person name="Koringa P.G."/>
            <person name="Iquebal M.A."/>
            <person name="Das S.P."/>
            <person name="Bit A."/>
            <person name="Patnaik S."/>
            <person name="Patel N."/>
            <person name="Shah T.M."/>
            <person name="Hinsu A."/>
            <person name="Jena J.K."/>
        </authorList>
    </citation>
    <scope>NUCLEOTIDE SEQUENCE</scope>
    <source>
        <strain evidence="7">CIFAMagur01</strain>
        <tissue evidence="7">Testis</tissue>
    </source>
</reference>
<keyword evidence="3" id="KW-0202">Cytokine</keyword>
<feature type="signal peptide" evidence="5">
    <location>
        <begin position="1"/>
        <end position="23"/>
    </location>
</feature>
<dbReference type="CDD" id="cd00273">
    <property type="entry name" value="Chemokine_CXC"/>
    <property type="match status" value="1"/>
</dbReference>
<evidence type="ECO:0000256" key="5">
    <source>
        <dbReference type="SAM" id="SignalP"/>
    </source>
</evidence>
<feature type="non-terminal residue" evidence="7">
    <location>
        <position position="88"/>
    </location>
</feature>
<evidence type="ECO:0000313" key="7">
    <source>
        <dbReference type="EMBL" id="KAF5905594.1"/>
    </source>
</evidence>
<evidence type="ECO:0000256" key="4">
    <source>
        <dbReference type="ARBA" id="ARBA00022525"/>
    </source>
</evidence>
<evidence type="ECO:0000259" key="6">
    <source>
        <dbReference type="SMART" id="SM00199"/>
    </source>
</evidence>
<gene>
    <name evidence="7" type="ORF">DAT39_004667</name>
</gene>
<dbReference type="EMBL" id="QNUK01000042">
    <property type="protein sequence ID" value="KAF5905594.1"/>
    <property type="molecule type" value="Genomic_DNA"/>
</dbReference>
<dbReference type="GO" id="GO:0006955">
    <property type="term" value="P:immune response"/>
    <property type="evidence" value="ECO:0007669"/>
    <property type="project" value="InterPro"/>
</dbReference>
<dbReference type="GO" id="GO:0008009">
    <property type="term" value="F:chemokine activity"/>
    <property type="evidence" value="ECO:0007669"/>
    <property type="project" value="InterPro"/>
</dbReference>
<dbReference type="OrthoDB" id="9948647at2759"/>
<dbReference type="Proteomes" id="UP000727407">
    <property type="component" value="Unassembled WGS sequence"/>
</dbReference>
<comment type="caution">
    <text evidence="7">The sequence shown here is derived from an EMBL/GenBank/DDBJ whole genome shotgun (WGS) entry which is preliminary data.</text>
</comment>
<comment type="similarity">
    <text evidence="2">Belongs to the intercrine alpha (chemokine CxC) family.</text>
</comment>
<dbReference type="InterPro" id="IPR001811">
    <property type="entry name" value="Chemokine_IL8-like_dom"/>
</dbReference>
<dbReference type="PANTHER" id="PTHR12015">
    <property type="entry name" value="SMALL INDUCIBLE CYTOKINE A"/>
    <property type="match status" value="1"/>
</dbReference>
<dbReference type="Gene3D" id="2.40.50.40">
    <property type="match status" value="1"/>
</dbReference>
<evidence type="ECO:0000313" key="8">
    <source>
        <dbReference type="Proteomes" id="UP000727407"/>
    </source>
</evidence>
<dbReference type="InterPro" id="IPR036048">
    <property type="entry name" value="Interleukin_8-like_sf"/>
</dbReference>
<keyword evidence="5" id="KW-0732">Signal</keyword>
<dbReference type="Pfam" id="PF00048">
    <property type="entry name" value="IL8"/>
    <property type="match status" value="1"/>
</dbReference>
<accession>A0A8J4X8F8</accession>
<organism evidence="7 8">
    <name type="scientific">Clarias magur</name>
    <name type="common">Asian catfish</name>
    <name type="synonym">Macropteronotus magur</name>
    <dbReference type="NCBI Taxonomy" id="1594786"/>
    <lineage>
        <taxon>Eukaryota</taxon>
        <taxon>Metazoa</taxon>
        <taxon>Chordata</taxon>
        <taxon>Craniata</taxon>
        <taxon>Vertebrata</taxon>
        <taxon>Euteleostomi</taxon>
        <taxon>Actinopterygii</taxon>
        <taxon>Neopterygii</taxon>
        <taxon>Teleostei</taxon>
        <taxon>Ostariophysi</taxon>
        <taxon>Siluriformes</taxon>
        <taxon>Clariidae</taxon>
        <taxon>Clarias</taxon>
    </lineage>
</organism>
<dbReference type="SUPFAM" id="SSF54117">
    <property type="entry name" value="Interleukin 8-like chemokines"/>
    <property type="match status" value="1"/>
</dbReference>
<evidence type="ECO:0000256" key="3">
    <source>
        <dbReference type="ARBA" id="ARBA00022514"/>
    </source>
</evidence>
<dbReference type="SMART" id="SM00199">
    <property type="entry name" value="SCY"/>
    <property type="match status" value="1"/>
</dbReference>
<dbReference type="AlphaFoldDB" id="A0A8J4X8F8"/>
<feature type="chain" id="PRO_5035190241" evidence="5">
    <location>
        <begin position="24"/>
        <end position="88"/>
    </location>
</feature>
<dbReference type="GO" id="GO:0006952">
    <property type="term" value="P:defense response"/>
    <property type="evidence" value="ECO:0007669"/>
    <property type="project" value="InterPro"/>
</dbReference>
<protein>
    <submittedName>
        <fullName evidence="7">C-X-C motif chemokine 10-like</fullName>
    </submittedName>
</protein>
<proteinExistence type="inferred from homology"/>